<accession>A0A176RZL8</accession>
<dbReference type="AlphaFoldDB" id="A0A176RZL8"/>
<dbReference type="InterPro" id="IPR013766">
    <property type="entry name" value="Thioredoxin_domain"/>
</dbReference>
<name>A0A176RZL8_9GAMM</name>
<dbReference type="EMBL" id="LUTY01001774">
    <property type="protein sequence ID" value="OAD21241.1"/>
    <property type="molecule type" value="Genomic_DNA"/>
</dbReference>
<evidence type="ECO:0000256" key="5">
    <source>
        <dbReference type="ARBA" id="ARBA00023284"/>
    </source>
</evidence>
<comment type="caution">
    <text evidence="7">The sequence shown here is derived from an EMBL/GenBank/DDBJ whole genome shotgun (WGS) entry which is preliminary data.</text>
</comment>
<evidence type="ECO:0000256" key="1">
    <source>
        <dbReference type="ARBA" id="ARBA00005791"/>
    </source>
</evidence>
<evidence type="ECO:0000256" key="4">
    <source>
        <dbReference type="ARBA" id="ARBA00023157"/>
    </source>
</evidence>
<keyword evidence="5" id="KW-0676">Redox-active center</keyword>
<evidence type="ECO:0000313" key="8">
    <source>
        <dbReference type="Proteomes" id="UP000076962"/>
    </source>
</evidence>
<dbReference type="PROSITE" id="PS51352">
    <property type="entry name" value="THIOREDOXIN_2"/>
    <property type="match status" value="1"/>
</dbReference>
<dbReference type="InterPro" id="IPR036249">
    <property type="entry name" value="Thioredoxin-like_sf"/>
</dbReference>
<dbReference type="Gene3D" id="3.40.30.10">
    <property type="entry name" value="Glutaredoxin"/>
    <property type="match status" value="1"/>
</dbReference>
<organism evidence="7 8">
    <name type="scientific">Candidatus Thiomargarita nelsonii</name>
    <dbReference type="NCBI Taxonomy" id="1003181"/>
    <lineage>
        <taxon>Bacteria</taxon>
        <taxon>Pseudomonadati</taxon>
        <taxon>Pseudomonadota</taxon>
        <taxon>Gammaproteobacteria</taxon>
        <taxon>Thiotrichales</taxon>
        <taxon>Thiotrichaceae</taxon>
        <taxon>Thiomargarita</taxon>
    </lineage>
</organism>
<keyword evidence="2" id="KW-0732">Signal</keyword>
<dbReference type="Pfam" id="PF13462">
    <property type="entry name" value="Thioredoxin_4"/>
    <property type="match status" value="1"/>
</dbReference>
<dbReference type="PANTHER" id="PTHR13887:SF14">
    <property type="entry name" value="DISULFIDE BOND FORMATION PROTEIN D"/>
    <property type="match status" value="1"/>
</dbReference>
<evidence type="ECO:0000313" key="7">
    <source>
        <dbReference type="EMBL" id="OAD21241.1"/>
    </source>
</evidence>
<keyword evidence="3" id="KW-0560">Oxidoreductase</keyword>
<protein>
    <submittedName>
        <fullName evidence="7">DSBA oxidoreductase</fullName>
    </submittedName>
</protein>
<dbReference type="Proteomes" id="UP000076962">
    <property type="component" value="Unassembled WGS sequence"/>
</dbReference>
<comment type="similarity">
    <text evidence="1">Belongs to the thioredoxin family. DsbA subfamily.</text>
</comment>
<keyword evidence="8" id="KW-1185">Reference proteome</keyword>
<evidence type="ECO:0000256" key="3">
    <source>
        <dbReference type="ARBA" id="ARBA00023002"/>
    </source>
</evidence>
<feature type="domain" description="Thioredoxin" evidence="6">
    <location>
        <begin position="1"/>
        <end position="175"/>
    </location>
</feature>
<dbReference type="PANTHER" id="PTHR13887">
    <property type="entry name" value="GLUTATHIONE S-TRANSFERASE KAPPA"/>
    <property type="match status" value="1"/>
</dbReference>
<dbReference type="GO" id="GO:0016491">
    <property type="term" value="F:oxidoreductase activity"/>
    <property type="evidence" value="ECO:0007669"/>
    <property type="project" value="UniProtKB-KW"/>
</dbReference>
<dbReference type="InterPro" id="IPR012336">
    <property type="entry name" value="Thioredoxin-like_fold"/>
</dbReference>
<dbReference type="SUPFAM" id="SSF52833">
    <property type="entry name" value="Thioredoxin-like"/>
    <property type="match status" value="1"/>
</dbReference>
<gene>
    <name evidence="7" type="ORF">THIOM_002997</name>
</gene>
<evidence type="ECO:0000259" key="6">
    <source>
        <dbReference type="PROSITE" id="PS51352"/>
    </source>
</evidence>
<evidence type="ECO:0000256" key="2">
    <source>
        <dbReference type="ARBA" id="ARBA00022729"/>
    </source>
</evidence>
<proteinExistence type="inferred from homology"/>
<reference evidence="7 8" key="1">
    <citation type="submission" date="2016-05" db="EMBL/GenBank/DDBJ databases">
        <title>Single-cell genome of chain-forming Candidatus Thiomargarita nelsonii and comparison to other large sulfur-oxidizing bacteria.</title>
        <authorList>
            <person name="Winkel M."/>
            <person name="Salman V."/>
            <person name="Woyke T."/>
            <person name="Schulz-Vogt H."/>
            <person name="Richter M."/>
            <person name="Flood B."/>
            <person name="Bailey J."/>
            <person name="Amann R."/>
            <person name="Mussmann M."/>
        </authorList>
    </citation>
    <scope>NUCLEOTIDE SEQUENCE [LARGE SCALE GENOMIC DNA]</scope>
    <source>
        <strain evidence="7 8">THI036</strain>
    </source>
</reference>
<keyword evidence="4" id="KW-1015">Disulfide bond</keyword>
<sequence>MIQLEFIQKIDISERPFKGSKEAPVTIAVFSDYQCPYCARLEPVLQQVLNKYPKDIKIVLKHFPLPMHKFARKASAATLAAAKQGKFWQFHEETFKNLRTLNDAKVQKIAQELGLNLEQFNNDLKDPAIQKRINEDINNGRQAGVRGTPAIFVNGKLLKNRSLAGFQRLIELELKKTSTTSR</sequence>